<dbReference type="InterPro" id="IPR038377">
    <property type="entry name" value="Na/Glc_symporter_sf"/>
</dbReference>
<evidence type="ECO:0000256" key="2">
    <source>
        <dbReference type="ARBA" id="ARBA00006434"/>
    </source>
</evidence>
<evidence type="ECO:0000256" key="1">
    <source>
        <dbReference type="ARBA" id="ARBA00004141"/>
    </source>
</evidence>
<gene>
    <name evidence="7" type="ORF">METZ01_LOCUS104093</name>
</gene>
<feature type="transmembrane region" description="Helical" evidence="6">
    <location>
        <begin position="239"/>
        <end position="257"/>
    </location>
</feature>
<dbReference type="PROSITE" id="PS50283">
    <property type="entry name" value="NA_SOLUT_SYMP_3"/>
    <property type="match status" value="1"/>
</dbReference>
<reference evidence="7" key="1">
    <citation type="submission" date="2018-05" db="EMBL/GenBank/DDBJ databases">
        <authorList>
            <person name="Lanie J.A."/>
            <person name="Ng W.-L."/>
            <person name="Kazmierczak K.M."/>
            <person name="Andrzejewski T.M."/>
            <person name="Davidsen T.M."/>
            <person name="Wayne K.J."/>
            <person name="Tettelin H."/>
            <person name="Glass J.I."/>
            <person name="Rusch D."/>
            <person name="Podicherti R."/>
            <person name="Tsui H.-C.T."/>
            <person name="Winkler M.E."/>
        </authorList>
    </citation>
    <scope>NUCLEOTIDE SEQUENCE</scope>
</reference>
<feature type="transmembrane region" description="Helical" evidence="6">
    <location>
        <begin position="277"/>
        <end position="304"/>
    </location>
</feature>
<evidence type="ECO:0000256" key="4">
    <source>
        <dbReference type="ARBA" id="ARBA00022989"/>
    </source>
</evidence>
<keyword evidence="5 6" id="KW-0472">Membrane</keyword>
<feature type="transmembrane region" description="Helical" evidence="6">
    <location>
        <begin position="45"/>
        <end position="67"/>
    </location>
</feature>
<feature type="transmembrane region" description="Helical" evidence="6">
    <location>
        <begin position="467"/>
        <end position="487"/>
    </location>
</feature>
<dbReference type="AlphaFoldDB" id="A0A381WFE4"/>
<proteinExistence type="inferred from homology"/>
<protein>
    <submittedName>
        <fullName evidence="7">Uncharacterized protein</fullName>
    </submittedName>
</protein>
<dbReference type="PANTHER" id="PTHR11819:SF195">
    <property type="entry name" value="SODIUM_GLUCOSE COTRANSPORTER 4"/>
    <property type="match status" value="1"/>
</dbReference>
<feature type="transmembrane region" description="Helical" evidence="6">
    <location>
        <begin position="324"/>
        <end position="352"/>
    </location>
</feature>
<accession>A0A381WFE4</accession>
<feature type="transmembrane region" description="Helical" evidence="6">
    <location>
        <begin position="186"/>
        <end position="206"/>
    </location>
</feature>
<organism evidence="7">
    <name type="scientific">marine metagenome</name>
    <dbReference type="NCBI Taxonomy" id="408172"/>
    <lineage>
        <taxon>unclassified sequences</taxon>
        <taxon>metagenomes</taxon>
        <taxon>ecological metagenomes</taxon>
    </lineage>
</organism>
<feature type="transmembrane region" description="Helical" evidence="6">
    <location>
        <begin position="434"/>
        <end position="455"/>
    </location>
</feature>
<dbReference type="CDD" id="cd10329">
    <property type="entry name" value="SLC5sbd_SGLT1-like"/>
    <property type="match status" value="1"/>
</dbReference>
<keyword evidence="4 6" id="KW-1133">Transmembrane helix</keyword>
<dbReference type="NCBIfam" id="TIGR00813">
    <property type="entry name" value="sss"/>
    <property type="match status" value="1"/>
</dbReference>
<comment type="subcellular location">
    <subcellularLocation>
        <location evidence="1">Membrane</location>
        <topology evidence="1">Multi-pass membrane protein</topology>
    </subcellularLocation>
</comment>
<feature type="transmembrane region" description="Helical" evidence="6">
    <location>
        <begin position="6"/>
        <end position="25"/>
    </location>
</feature>
<dbReference type="EMBL" id="UINC01011638">
    <property type="protein sequence ID" value="SVA51239.1"/>
    <property type="molecule type" value="Genomic_DNA"/>
</dbReference>
<keyword evidence="3 6" id="KW-0812">Transmembrane</keyword>
<feature type="transmembrane region" description="Helical" evidence="6">
    <location>
        <begin position="154"/>
        <end position="174"/>
    </location>
</feature>
<dbReference type="GO" id="GO:0005412">
    <property type="term" value="F:D-glucose:sodium symporter activity"/>
    <property type="evidence" value="ECO:0007669"/>
    <property type="project" value="TreeGrafter"/>
</dbReference>
<feature type="transmembrane region" description="Helical" evidence="6">
    <location>
        <begin position="373"/>
        <end position="391"/>
    </location>
</feature>
<evidence type="ECO:0000256" key="6">
    <source>
        <dbReference type="SAM" id="Phobius"/>
    </source>
</evidence>
<dbReference type="GO" id="GO:0005886">
    <property type="term" value="C:plasma membrane"/>
    <property type="evidence" value="ECO:0007669"/>
    <property type="project" value="TreeGrafter"/>
</dbReference>
<evidence type="ECO:0000256" key="3">
    <source>
        <dbReference type="ARBA" id="ARBA00022692"/>
    </source>
</evidence>
<feature type="transmembrane region" description="Helical" evidence="6">
    <location>
        <begin position="524"/>
        <end position="540"/>
    </location>
</feature>
<dbReference type="InterPro" id="IPR001734">
    <property type="entry name" value="Na/solute_symporter"/>
</dbReference>
<feature type="transmembrane region" description="Helical" evidence="6">
    <location>
        <begin position="79"/>
        <end position="99"/>
    </location>
</feature>
<dbReference type="Gene3D" id="1.20.1730.10">
    <property type="entry name" value="Sodium/glucose cotransporter"/>
    <property type="match status" value="1"/>
</dbReference>
<feature type="transmembrane region" description="Helical" evidence="6">
    <location>
        <begin position="397"/>
        <end position="422"/>
    </location>
</feature>
<dbReference type="Pfam" id="PF00474">
    <property type="entry name" value="SSF"/>
    <property type="match status" value="1"/>
</dbReference>
<feature type="transmembrane region" description="Helical" evidence="6">
    <location>
        <begin position="120"/>
        <end position="142"/>
    </location>
</feature>
<evidence type="ECO:0000313" key="7">
    <source>
        <dbReference type="EMBL" id="SVA51239.1"/>
    </source>
</evidence>
<dbReference type="PANTHER" id="PTHR11819">
    <property type="entry name" value="SOLUTE CARRIER FAMILY 5"/>
    <property type="match status" value="1"/>
</dbReference>
<comment type="similarity">
    <text evidence="2">Belongs to the sodium:solute symporter (SSF) (TC 2.A.21) family.</text>
</comment>
<name>A0A381WFE4_9ZZZZ</name>
<evidence type="ECO:0000256" key="5">
    <source>
        <dbReference type="ARBA" id="ARBA00023136"/>
    </source>
</evidence>
<sequence length="541" mass="59146">MLINSLDLVIVVGYMLGILVIGVMAGRNRLTTSNDYFLAGRSLNWLMVGAALFATNISTIHLVGLASDGYRIGLVVGNFEWMAAFTLILLGLVFAPFYFKSKITTLPEYLEKRYSPHSRTFLAFISVMSALLVHIGISLYAGAKVFEYFFNIDVIYSITLISVVTAVYTVMGGLRAVVVTETIQTFILLIGALSVTVAAFMALPSVGIHSLAELKAAVKPDQVNMLHSFRNAQGGLNEYSAYSMILGYPILGIWYWCTDQTIVQRVLGAKTQRDAQLGPLFAGFLKLLPVFFMVLPGVLGYVLFKDIIGADNDLTLPVMIQQLLPTGLIGLVTAGLLAALMSTIAGALNSSATLVSFDIVKRVWPDTRDQTQILIGRITAVVVMLLAMAWSTQGGKFGSIFVAINKIPMMFAPAISCVFLWGVFWRRGTKEASLATLAAGSVVGTIYLIVDLPLIGDVSIITQRWGIPFMQVGIYLFIFCSLVYYTISKMTPEPDVEDLGNLCWENPLSAVMYGRISGWSDPRAWAITLFSIVIIFYLILG</sequence>